<dbReference type="OrthoDB" id="5062850at2759"/>
<dbReference type="EMBL" id="JAATWM020000027">
    <property type="protein sequence ID" value="KAF9874219.1"/>
    <property type="molecule type" value="Genomic_DNA"/>
</dbReference>
<dbReference type="AlphaFoldDB" id="A0A9P6I0W5"/>
<comment type="caution">
    <text evidence="1">The sequence shown here is derived from an EMBL/GenBank/DDBJ whole genome shotgun (WGS) entry which is preliminary data.</text>
</comment>
<accession>A0A9P6I0W5</accession>
<dbReference type="Proteomes" id="UP000781932">
    <property type="component" value="Unassembled WGS sequence"/>
</dbReference>
<reference evidence="1" key="2">
    <citation type="submission" date="2020-11" db="EMBL/GenBank/DDBJ databases">
        <title>Whole genome sequencing of Colletotrichum sp.</title>
        <authorList>
            <person name="Li H."/>
        </authorList>
    </citation>
    <scope>NUCLEOTIDE SEQUENCE</scope>
    <source>
        <strain evidence="1">CkLH20</strain>
    </source>
</reference>
<name>A0A9P6I0W5_9PEZI</name>
<organism evidence="1 2">
    <name type="scientific">Colletotrichum karsti</name>
    <dbReference type="NCBI Taxonomy" id="1095194"/>
    <lineage>
        <taxon>Eukaryota</taxon>
        <taxon>Fungi</taxon>
        <taxon>Dikarya</taxon>
        <taxon>Ascomycota</taxon>
        <taxon>Pezizomycotina</taxon>
        <taxon>Sordariomycetes</taxon>
        <taxon>Hypocreomycetidae</taxon>
        <taxon>Glomerellales</taxon>
        <taxon>Glomerellaceae</taxon>
        <taxon>Colletotrichum</taxon>
        <taxon>Colletotrichum boninense species complex</taxon>
    </lineage>
</organism>
<dbReference type="GeneID" id="62163991"/>
<evidence type="ECO:0000313" key="2">
    <source>
        <dbReference type="Proteomes" id="UP000781932"/>
    </source>
</evidence>
<reference evidence="1" key="1">
    <citation type="submission" date="2020-03" db="EMBL/GenBank/DDBJ databases">
        <authorList>
            <person name="He L."/>
        </authorList>
    </citation>
    <scope>NUCLEOTIDE SEQUENCE</scope>
    <source>
        <strain evidence="1">CkLH20</strain>
    </source>
</reference>
<keyword evidence="2" id="KW-1185">Reference proteome</keyword>
<gene>
    <name evidence="1" type="ORF">CkaCkLH20_08202</name>
</gene>
<proteinExistence type="predicted"/>
<sequence>MAPVSLFRLPREVRDIVYRYYVTVSGGLVCDTEAFVNGKLRGKHEPLSFSLVYTCKQISAEMDRGGIALRYNVLTFSTIWDRDLGHLAWAFDGLVNGVDELRCEIFHLVGHSITDTIYDEMAAEYPQFLPLLDRMREEGPRFPGEEPLSTERHGPYGEAPSVYREFIKDLLRKAVKHDDAFRQAVVNCRLLDHRVNKHRYEVDQGWSTFDAIRSSTELWAIPSERQMSELNFILGWAWQRHFTKASARETSKFRFSAAAAAVHFLENTPHELRKHLREIVLDEDREAVAHPECHARGLIPFCEQYPLRIERRANLWRNVFQKDFNYDSPSARVNPMFDVTITPLFLSSDQITANVSSWIAEALALSSAGMPPAAFSLVLDGNPAPDLCSRIFQAVVQRDVGWQLAWQKSLDRRLLPYMTWYERRGEGVPRHGYVTLTALSQFQNRVLPADYGGYWGYFFEGFPDAMEDIRKGDSVVRCNFDIGQPFDVDQIVSEHRTWSSFKWITEWFNHEPWFWETEAPLPEWRGLVEENMFDVAEEEGMHRRRRYWH</sequence>
<protein>
    <submittedName>
        <fullName evidence="1">Uncharacterized protein</fullName>
    </submittedName>
</protein>
<dbReference type="RefSeq" id="XP_038743680.1">
    <property type="nucleotide sequence ID" value="XM_038890917.1"/>
</dbReference>
<evidence type="ECO:0000313" key="1">
    <source>
        <dbReference type="EMBL" id="KAF9874219.1"/>
    </source>
</evidence>